<dbReference type="Proteomes" id="UP000694867">
    <property type="component" value="Unplaced"/>
</dbReference>
<accession>A0AAJ6QRE6</accession>
<dbReference type="RefSeq" id="XP_003743434.1">
    <property type="nucleotide sequence ID" value="XM_003743386.1"/>
</dbReference>
<keyword evidence="1" id="KW-1185">Reference proteome</keyword>
<sequence>MFPLFRSLVRAPKVLAIAAQRSHRCLALTPKLLDVPEGKPAHPEYPAPSRGSFPFARTMDDFRATLEEELDGTSNHNLVRYMKHYRFLSQDATLAPTEDPAFQKLAGTILIRLRHFDLDECVELVRIAGLLHLEASSALVQGIFQMLRKYISDIDCQQAAQISLAIDLLGDRSVLTDTLHSSLPLIFDNRILRELDEDNPQACFEAAKFCLQNDVSRETREFVLEKTSRLMGACPPRLAARMVANAAYGSRSSERKPDGIMSKAVRDHLVRCFRIIATHLQEFDEKSIRRLAAAYRSLPLYCDEFHNAYRRHASPENLNEIVRLNEMDATKNCLSRNSVETLRDQLLMHREEIPGIRFGFSSVCSALARLAVNTTEPDPKLRELALLLAEVPHGIDHLRKNHVSFTKYLLYMAVLDVYPERELDAFFQEEHQLLFKNLNRALASELLLLEQCLRLRFGENSPYQLLPDLKSAALTGAMAENDDEVTNALQMGLGGEQFLLRNVVTPFGTIADLAIAMRQGEYPIALSEEENPFEGLPKDCKVVAIIRVNSRQGFDERKSLKMVRSALKERFLRLQNIHPVPIYMHEWAEMAPYERIPSIMKKIKDVLETCEPYCREQSKIP</sequence>
<dbReference type="AlphaFoldDB" id="A0AAJ6QRE6"/>
<organism evidence="1 2">
    <name type="scientific">Galendromus occidentalis</name>
    <name type="common">western predatory mite</name>
    <dbReference type="NCBI Taxonomy" id="34638"/>
    <lineage>
        <taxon>Eukaryota</taxon>
        <taxon>Metazoa</taxon>
        <taxon>Ecdysozoa</taxon>
        <taxon>Arthropoda</taxon>
        <taxon>Chelicerata</taxon>
        <taxon>Arachnida</taxon>
        <taxon>Acari</taxon>
        <taxon>Parasitiformes</taxon>
        <taxon>Mesostigmata</taxon>
        <taxon>Gamasina</taxon>
        <taxon>Phytoseioidea</taxon>
        <taxon>Phytoseiidae</taxon>
        <taxon>Typhlodrominae</taxon>
        <taxon>Galendromus</taxon>
    </lineage>
</organism>
<evidence type="ECO:0000313" key="1">
    <source>
        <dbReference type="Proteomes" id="UP000694867"/>
    </source>
</evidence>
<dbReference type="GeneID" id="100906645"/>
<gene>
    <name evidence="2" type="primary">LOC100906645</name>
</gene>
<name>A0AAJ6QRE6_9ACAR</name>
<dbReference type="KEGG" id="goe:100906645"/>
<reference evidence="2" key="1">
    <citation type="submission" date="2025-08" db="UniProtKB">
        <authorList>
            <consortium name="RefSeq"/>
        </authorList>
    </citation>
    <scope>IDENTIFICATION</scope>
</reference>
<proteinExistence type="predicted"/>
<protein>
    <submittedName>
        <fullName evidence="2">Uncharacterized protein LOC100906645</fullName>
    </submittedName>
</protein>
<evidence type="ECO:0000313" key="2">
    <source>
        <dbReference type="RefSeq" id="XP_003743434.1"/>
    </source>
</evidence>